<dbReference type="Proteomes" id="UP000826271">
    <property type="component" value="Unassembled WGS sequence"/>
</dbReference>
<evidence type="ECO:0000313" key="6">
    <source>
        <dbReference type="EMBL" id="KAG8390941.1"/>
    </source>
</evidence>
<keyword evidence="2" id="KW-0446">Lipid-binding</keyword>
<dbReference type="InterPro" id="IPR035984">
    <property type="entry name" value="Acyl-CoA-binding_sf"/>
</dbReference>
<protein>
    <recommendedName>
        <fullName evidence="5">ACB domain-containing protein</fullName>
    </recommendedName>
</protein>
<comment type="caution">
    <text evidence="6">The sequence shown here is derived from an EMBL/GenBank/DDBJ whole genome shotgun (WGS) entry which is preliminary data.</text>
</comment>
<dbReference type="InterPro" id="IPR014352">
    <property type="entry name" value="FERM/acyl-CoA-bd_prot_sf"/>
</dbReference>
<keyword evidence="7" id="KW-1185">Reference proteome</keyword>
<evidence type="ECO:0000256" key="3">
    <source>
        <dbReference type="SAM" id="MobiDB-lite"/>
    </source>
</evidence>
<feature type="chain" id="PRO_5043585851" description="ACB domain-containing protein" evidence="4">
    <location>
        <begin position="27"/>
        <end position="467"/>
    </location>
</feature>
<feature type="compositionally biased region" description="Polar residues" evidence="3">
    <location>
        <begin position="211"/>
        <end position="227"/>
    </location>
</feature>
<accession>A0AAV6Y6Z1</accession>
<evidence type="ECO:0000256" key="1">
    <source>
        <dbReference type="ARBA" id="ARBA00005567"/>
    </source>
</evidence>
<evidence type="ECO:0000256" key="4">
    <source>
        <dbReference type="SAM" id="SignalP"/>
    </source>
</evidence>
<evidence type="ECO:0000259" key="5">
    <source>
        <dbReference type="PROSITE" id="PS51228"/>
    </source>
</evidence>
<evidence type="ECO:0000256" key="2">
    <source>
        <dbReference type="ARBA" id="ARBA00023121"/>
    </source>
</evidence>
<proteinExistence type="inferred from homology"/>
<dbReference type="InterPro" id="IPR000582">
    <property type="entry name" value="Acyl-CoA-binding_protein"/>
</dbReference>
<dbReference type="GO" id="GO:0000062">
    <property type="term" value="F:fatty-acyl-CoA binding"/>
    <property type="evidence" value="ECO:0007669"/>
    <property type="project" value="InterPro"/>
</dbReference>
<sequence length="467" mass="51075">MDYFQEPTFTAFLALILCFVVAKVVTFAVSNSTTDGNNTAVCSVNEGEAAKGETLNRGLRVGKTKGKKSVKFVDEVVIKRVDHYEGSENLVLLEDVEEKSVIEIAKERVHQFGDDGLNEDVGEKFAKEQCFDVREMHDFDVQDKGGCEKIEQICDGGKMDGGFGENEKILEISGMKTVILEERNDVVLESEDMIIDQNEGNGLVGSGENEGLTTKSSSIDPELNTKGSSSCHISSGIDHDSFASSLEDEGLITKNSSIDSILNDKGPGSCHINSGVYHVPMWHNQNPFMGSGGNEGIIEGDVEDYDGKVKDESVEYEDDEWEGIERSELEKFFAEAVNYMEYGGKGDDRLAKLGSDVQMQLYGLHKVAVEGPCHEPQPMALKVSARAKWNAWQKLGSTSQEAAMEQYIRILEDSIPGWMNNHSTGPPKLEPVGKASVPGYDRKLELNAAAIGDSSTDPSFVEKGDLV</sequence>
<feature type="region of interest" description="Disordered" evidence="3">
    <location>
        <begin position="198"/>
        <end position="227"/>
    </location>
</feature>
<organism evidence="6 7">
    <name type="scientific">Buddleja alternifolia</name>
    <dbReference type="NCBI Taxonomy" id="168488"/>
    <lineage>
        <taxon>Eukaryota</taxon>
        <taxon>Viridiplantae</taxon>
        <taxon>Streptophyta</taxon>
        <taxon>Embryophyta</taxon>
        <taxon>Tracheophyta</taxon>
        <taxon>Spermatophyta</taxon>
        <taxon>Magnoliopsida</taxon>
        <taxon>eudicotyledons</taxon>
        <taxon>Gunneridae</taxon>
        <taxon>Pentapetalae</taxon>
        <taxon>asterids</taxon>
        <taxon>lamiids</taxon>
        <taxon>Lamiales</taxon>
        <taxon>Scrophulariaceae</taxon>
        <taxon>Buddlejeae</taxon>
        <taxon>Buddleja</taxon>
    </lineage>
</organism>
<name>A0AAV6Y6Z1_9LAMI</name>
<feature type="domain" description="ACB" evidence="5">
    <location>
        <begin position="329"/>
        <end position="420"/>
    </location>
</feature>
<dbReference type="GO" id="GO:0006631">
    <property type="term" value="P:fatty acid metabolic process"/>
    <property type="evidence" value="ECO:0007669"/>
    <property type="project" value="TreeGrafter"/>
</dbReference>
<evidence type="ECO:0000313" key="7">
    <source>
        <dbReference type="Proteomes" id="UP000826271"/>
    </source>
</evidence>
<comment type="similarity">
    <text evidence="1">Belongs to the ACBP family.</text>
</comment>
<feature type="signal peptide" evidence="4">
    <location>
        <begin position="1"/>
        <end position="26"/>
    </location>
</feature>
<keyword evidence="4" id="KW-0732">Signal</keyword>
<dbReference type="AlphaFoldDB" id="A0AAV6Y6Z1"/>
<gene>
    <name evidence="6" type="ORF">BUALT_Bualt01G0135900</name>
</gene>
<dbReference type="SUPFAM" id="SSF47027">
    <property type="entry name" value="Acyl-CoA binding protein"/>
    <property type="match status" value="1"/>
</dbReference>
<dbReference type="Gene3D" id="1.20.80.10">
    <property type="match status" value="1"/>
</dbReference>
<dbReference type="PROSITE" id="PS51228">
    <property type="entry name" value="ACB_2"/>
    <property type="match status" value="1"/>
</dbReference>
<dbReference type="PANTHER" id="PTHR23310">
    <property type="entry name" value="ACYL-COA-BINDING PROTEIN, ACBP"/>
    <property type="match status" value="1"/>
</dbReference>
<dbReference type="EMBL" id="WHWC01000001">
    <property type="protein sequence ID" value="KAG8390941.1"/>
    <property type="molecule type" value="Genomic_DNA"/>
</dbReference>
<dbReference type="PANTHER" id="PTHR23310:SF105">
    <property type="entry name" value="ACYL-COA-BINDING DOMAIN-CONTAINING PROTEIN 5"/>
    <property type="match status" value="1"/>
</dbReference>
<reference evidence="6" key="1">
    <citation type="submission" date="2019-10" db="EMBL/GenBank/DDBJ databases">
        <authorList>
            <person name="Zhang R."/>
            <person name="Pan Y."/>
            <person name="Wang J."/>
            <person name="Ma R."/>
            <person name="Yu S."/>
        </authorList>
    </citation>
    <scope>NUCLEOTIDE SEQUENCE</scope>
    <source>
        <strain evidence="6">LA-IB0</strain>
        <tissue evidence="6">Leaf</tissue>
    </source>
</reference>
<dbReference type="Pfam" id="PF00887">
    <property type="entry name" value="ACBP"/>
    <property type="match status" value="1"/>
</dbReference>